<accession>A0A9X9X6B5</accession>
<comment type="similarity">
    <text evidence="1">Belongs to the UPF0065 (bug) family.</text>
</comment>
<dbReference type="EMBL" id="JAAEDL010000001">
    <property type="protein sequence ID" value="MBR0679251.1"/>
    <property type="molecule type" value="Genomic_DNA"/>
</dbReference>
<evidence type="ECO:0000256" key="2">
    <source>
        <dbReference type="SAM" id="SignalP"/>
    </source>
</evidence>
<protein>
    <submittedName>
        <fullName evidence="3">Tripartite tricarboxylate transporter substrate binding protein</fullName>
    </submittedName>
</protein>
<dbReference type="CDD" id="cd07012">
    <property type="entry name" value="PBP2_Bug_TTT"/>
    <property type="match status" value="1"/>
</dbReference>
<evidence type="ECO:0000313" key="3">
    <source>
        <dbReference type="EMBL" id="MBR0679251.1"/>
    </source>
</evidence>
<organism evidence="3 4">
    <name type="scientific">Neoroseomonas eburnea</name>
    <dbReference type="NCBI Taxonomy" id="1346889"/>
    <lineage>
        <taxon>Bacteria</taxon>
        <taxon>Pseudomonadati</taxon>
        <taxon>Pseudomonadota</taxon>
        <taxon>Alphaproteobacteria</taxon>
        <taxon>Acetobacterales</taxon>
        <taxon>Acetobacteraceae</taxon>
        <taxon>Neoroseomonas</taxon>
    </lineage>
</organism>
<dbReference type="Gene3D" id="3.40.190.150">
    <property type="entry name" value="Bordetella uptake gene, domain 1"/>
    <property type="match status" value="1"/>
</dbReference>
<dbReference type="PANTHER" id="PTHR42928:SF5">
    <property type="entry name" value="BLR1237 PROTEIN"/>
    <property type="match status" value="1"/>
</dbReference>
<keyword evidence="4" id="KW-1185">Reference proteome</keyword>
<evidence type="ECO:0000256" key="1">
    <source>
        <dbReference type="ARBA" id="ARBA00006987"/>
    </source>
</evidence>
<dbReference type="SUPFAM" id="SSF53850">
    <property type="entry name" value="Periplasmic binding protein-like II"/>
    <property type="match status" value="1"/>
</dbReference>
<gene>
    <name evidence="3" type="ORF">GXW74_02035</name>
</gene>
<dbReference type="PIRSF" id="PIRSF017082">
    <property type="entry name" value="YflP"/>
    <property type="match status" value="1"/>
</dbReference>
<sequence length="328" mass="34731">MIRRTLLGAAMALAALPALAQPRAPGTDYPNRPVRVIVAFAAGGNADMNARIISQALSTRLGQQFVVENRPSGGGTVAFETVAQTQPDGYTLLVGALGSHTLNVGLYGDRLRVHPLTGVDHITISSHSPIVLVTHPSMNVRTLAEFRAAVAAGNGQVAYGSSGNGSTGHIASALLLHLAGIPATHVPYRGSAAAFQDLLAGRTMFQSDTISFVAEHVREGRVRGIVIGTPQRNPMTPDVPTAAEAGLPGWQATTWTPWSATLGTPLPIRQFLYEHIAETLKTPEVRERIIALGNTIPENMTPEATRAFIAAEIDRWVPIVRASGARVD</sequence>
<dbReference type="PANTHER" id="PTHR42928">
    <property type="entry name" value="TRICARBOXYLATE-BINDING PROTEIN"/>
    <property type="match status" value="1"/>
</dbReference>
<dbReference type="Proteomes" id="UP001138709">
    <property type="component" value="Unassembled WGS sequence"/>
</dbReference>
<dbReference type="RefSeq" id="WP_211844591.1">
    <property type="nucleotide sequence ID" value="NZ_JAAEDL010000001.1"/>
</dbReference>
<proteinExistence type="inferred from homology"/>
<evidence type="ECO:0000313" key="4">
    <source>
        <dbReference type="Proteomes" id="UP001138709"/>
    </source>
</evidence>
<dbReference type="InterPro" id="IPR042100">
    <property type="entry name" value="Bug_dom1"/>
</dbReference>
<dbReference type="Pfam" id="PF03401">
    <property type="entry name" value="TctC"/>
    <property type="match status" value="1"/>
</dbReference>
<reference evidence="3" key="1">
    <citation type="submission" date="2020-01" db="EMBL/GenBank/DDBJ databases">
        <authorList>
            <person name="Rat A."/>
        </authorList>
    </citation>
    <scope>NUCLEOTIDE SEQUENCE</scope>
    <source>
        <strain evidence="3">LMG 31228</strain>
    </source>
</reference>
<reference evidence="3" key="2">
    <citation type="journal article" date="2021" name="Syst. Appl. Microbiol.">
        <title>Roseomonas hellenica sp. nov., isolated from roots of wild-growing Alkanna tinctoria.</title>
        <authorList>
            <person name="Rat A."/>
            <person name="Naranjo H.D."/>
            <person name="Lebbe L."/>
            <person name="Cnockaert M."/>
            <person name="Krigas N."/>
            <person name="Grigoriadou K."/>
            <person name="Maloupa E."/>
            <person name="Willems A."/>
        </authorList>
    </citation>
    <scope>NUCLEOTIDE SEQUENCE</scope>
    <source>
        <strain evidence="3">LMG 31228</strain>
    </source>
</reference>
<dbReference type="AlphaFoldDB" id="A0A9X9X6B5"/>
<dbReference type="InterPro" id="IPR005064">
    <property type="entry name" value="BUG"/>
</dbReference>
<name>A0A9X9X6B5_9PROT</name>
<comment type="caution">
    <text evidence="3">The sequence shown here is derived from an EMBL/GenBank/DDBJ whole genome shotgun (WGS) entry which is preliminary data.</text>
</comment>
<feature type="signal peptide" evidence="2">
    <location>
        <begin position="1"/>
        <end position="20"/>
    </location>
</feature>
<dbReference type="Gene3D" id="3.40.190.10">
    <property type="entry name" value="Periplasmic binding protein-like II"/>
    <property type="match status" value="1"/>
</dbReference>
<feature type="chain" id="PRO_5040834667" evidence="2">
    <location>
        <begin position="21"/>
        <end position="328"/>
    </location>
</feature>
<keyword evidence="2" id="KW-0732">Signal</keyword>